<dbReference type="Pfam" id="PF18914">
    <property type="entry name" value="DUF5666"/>
    <property type="match status" value="1"/>
</dbReference>
<sequence>MIIIMNQRLVFRTNKSILLVLALLSLILIVPTYGKEGESRGSEAESRGQEAEARGQEAELRGGQDDLLNSPSPAGFEIRQEDRLTNSPGPFSENRIEVRSGTEIELEGEKVEIKGDKFEITGKITGITANTITVGGQTVFVNPSQVAQLEKDEILKVDNLIKVEGTIVDDQKIVREIIVSRNNVSSTPAGSSFEKKTEDRGVLAPVTNFFGRIFGFFRKLVS</sequence>
<dbReference type="Proteomes" id="UP000034881">
    <property type="component" value="Unassembled WGS sequence"/>
</dbReference>
<proteinExistence type="predicted"/>
<feature type="region of interest" description="Disordered" evidence="1">
    <location>
        <begin position="36"/>
        <end position="93"/>
    </location>
</feature>
<evidence type="ECO:0000313" key="4">
    <source>
        <dbReference type="Proteomes" id="UP000034881"/>
    </source>
</evidence>
<name>A0A0G0QMC7_9BACT</name>
<dbReference type="InterPro" id="IPR043724">
    <property type="entry name" value="DUF5666"/>
</dbReference>
<feature type="domain" description="DUF5666" evidence="2">
    <location>
        <begin position="121"/>
        <end position="173"/>
    </location>
</feature>
<accession>A0A0G0QMC7</accession>
<protein>
    <recommendedName>
        <fullName evidence="2">DUF5666 domain-containing protein</fullName>
    </recommendedName>
</protein>
<gene>
    <name evidence="3" type="ORF">UT77_C0015G0027</name>
</gene>
<feature type="compositionally biased region" description="Basic and acidic residues" evidence="1">
    <location>
        <begin position="36"/>
        <end position="64"/>
    </location>
</feature>
<dbReference type="EMBL" id="LBYB01000015">
    <property type="protein sequence ID" value="KKR41283.1"/>
    <property type="molecule type" value="Genomic_DNA"/>
</dbReference>
<organism evidence="3 4">
    <name type="scientific">Candidatus Daviesbacteria bacterium GW2011_GWC2_40_12</name>
    <dbReference type="NCBI Taxonomy" id="1618431"/>
    <lineage>
        <taxon>Bacteria</taxon>
        <taxon>Candidatus Daviesiibacteriota</taxon>
    </lineage>
</organism>
<reference evidence="3 4" key="1">
    <citation type="journal article" date="2015" name="Nature">
        <title>rRNA introns, odd ribosomes, and small enigmatic genomes across a large radiation of phyla.</title>
        <authorList>
            <person name="Brown C.T."/>
            <person name="Hug L.A."/>
            <person name="Thomas B.C."/>
            <person name="Sharon I."/>
            <person name="Castelle C.J."/>
            <person name="Singh A."/>
            <person name="Wilkins M.J."/>
            <person name="Williams K.H."/>
            <person name="Banfield J.F."/>
        </authorList>
    </citation>
    <scope>NUCLEOTIDE SEQUENCE [LARGE SCALE GENOMIC DNA]</scope>
</reference>
<evidence type="ECO:0000313" key="3">
    <source>
        <dbReference type="EMBL" id="KKR41283.1"/>
    </source>
</evidence>
<evidence type="ECO:0000259" key="2">
    <source>
        <dbReference type="Pfam" id="PF18914"/>
    </source>
</evidence>
<evidence type="ECO:0000256" key="1">
    <source>
        <dbReference type="SAM" id="MobiDB-lite"/>
    </source>
</evidence>
<dbReference type="AlphaFoldDB" id="A0A0G0QMC7"/>
<comment type="caution">
    <text evidence="3">The sequence shown here is derived from an EMBL/GenBank/DDBJ whole genome shotgun (WGS) entry which is preliminary data.</text>
</comment>